<proteinExistence type="predicted"/>
<evidence type="ECO:0000256" key="1">
    <source>
        <dbReference type="SAM" id="MobiDB-lite"/>
    </source>
</evidence>
<dbReference type="Proteomes" id="UP000299102">
    <property type="component" value="Unassembled WGS sequence"/>
</dbReference>
<reference evidence="2 3" key="1">
    <citation type="journal article" date="2019" name="Commun. Biol.">
        <title>The bagworm genome reveals a unique fibroin gene that provides high tensile strength.</title>
        <authorList>
            <person name="Kono N."/>
            <person name="Nakamura H."/>
            <person name="Ohtoshi R."/>
            <person name="Tomita M."/>
            <person name="Numata K."/>
            <person name="Arakawa K."/>
        </authorList>
    </citation>
    <scope>NUCLEOTIDE SEQUENCE [LARGE SCALE GENOMIC DNA]</scope>
</reference>
<organism evidence="2 3">
    <name type="scientific">Eumeta variegata</name>
    <name type="common">Bagworm moth</name>
    <name type="synonym">Eumeta japonica</name>
    <dbReference type="NCBI Taxonomy" id="151549"/>
    <lineage>
        <taxon>Eukaryota</taxon>
        <taxon>Metazoa</taxon>
        <taxon>Ecdysozoa</taxon>
        <taxon>Arthropoda</taxon>
        <taxon>Hexapoda</taxon>
        <taxon>Insecta</taxon>
        <taxon>Pterygota</taxon>
        <taxon>Neoptera</taxon>
        <taxon>Endopterygota</taxon>
        <taxon>Lepidoptera</taxon>
        <taxon>Glossata</taxon>
        <taxon>Ditrysia</taxon>
        <taxon>Tineoidea</taxon>
        <taxon>Psychidae</taxon>
        <taxon>Oiketicinae</taxon>
        <taxon>Eumeta</taxon>
    </lineage>
</organism>
<evidence type="ECO:0000313" key="3">
    <source>
        <dbReference type="Proteomes" id="UP000299102"/>
    </source>
</evidence>
<feature type="region of interest" description="Disordered" evidence="1">
    <location>
        <begin position="61"/>
        <end position="81"/>
    </location>
</feature>
<sequence length="81" mass="9439">MNSCRHYHPFQTLIQRAEVAARTGGPGALSAICSMHPDPAATFALLRRPRRRQTFLEKHFEDARRARRPRRQIQTDHTFDL</sequence>
<name>A0A4C1YS66_EUMVA</name>
<gene>
    <name evidence="2" type="ORF">EVAR_103532_1</name>
</gene>
<comment type="caution">
    <text evidence="2">The sequence shown here is derived from an EMBL/GenBank/DDBJ whole genome shotgun (WGS) entry which is preliminary data.</text>
</comment>
<protein>
    <submittedName>
        <fullName evidence="2">Uncharacterized protein</fullName>
    </submittedName>
</protein>
<dbReference type="AlphaFoldDB" id="A0A4C1YS66"/>
<dbReference type="EMBL" id="BGZK01001400">
    <property type="protein sequence ID" value="GBP79106.1"/>
    <property type="molecule type" value="Genomic_DNA"/>
</dbReference>
<accession>A0A4C1YS66</accession>
<keyword evidence="3" id="KW-1185">Reference proteome</keyword>
<evidence type="ECO:0000313" key="2">
    <source>
        <dbReference type="EMBL" id="GBP79106.1"/>
    </source>
</evidence>